<evidence type="ECO:0000313" key="2">
    <source>
        <dbReference type="Proteomes" id="UP000245996"/>
    </source>
</evidence>
<dbReference type="EMBL" id="QGHE01000011">
    <property type="protein sequence ID" value="PWJ76389.1"/>
    <property type="molecule type" value="Genomic_DNA"/>
</dbReference>
<comment type="caution">
    <text evidence="1">The sequence shown here is derived from an EMBL/GenBank/DDBJ whole genome shotgun (WGS) entry which is preliminary data.</text>
</comment>
<proteinExistence type="predicted"/>
<dbReference type="Proteomes" id="UP000245996">
    <property type="component" value="Unassembled WGS sequence"/>
</dbReference>
<evidence type="ECO:0000313" key="1">
    <source>
        <dbReference type="EMBL" id="PWJ76389.1"/>
    </source>
</evidence>
<organism evidence="1 2">
    <name type="scientific">Enterobacter agglomerans</name>
    <name type="common">Erwinia herbicola</name>
    <name type="synonym">Pantoea agglomerans</name>
    <dbReference type="NCBI Taxonomy" id="549"/>
    <lineage>
        <taxon>Bacteria</taxon>
        <taxon>Pseudomonadati</taxon>
        <taxon>Pseudomonadota</taxon>
        <taxon>Gammaproteobacteria</taxon>
        <taxon>Enterobacterales</taxon>
        <taxon>Erwiniaceae</taxon>
        <taxon>Pantoea</taxon>
        <taxon>Pantoea agglomerans group</taxon>
    </lineage>
</organism>
<accession>A0ABD6XLT4</accession>
<dbReference type="RefSeq" id="WP_074399963.1">
    <property type="nucleotide sequence ID" value="NZ_CP134724.1"/>
</dbReference>
<sequence>MKNFIQNKVLLHDGIENDFIHKKNFFECPCCSGKIVFSVYGSRSFNSEELDFKKTYSKKIKGVKEKVKGSGRYHYDGEAISFFETECDFENHKVVVFFTFSEIQPSRYSSHLIGLFLKD</sequence>
<name>A0ABD6XLT4_ENTAG</name>
<gene>
    <name evidence="1" type="ORF">C7430_1112</name>
</gene>
<dbReference type="AlphaFoldDB" id="A0ABD6XLT4"/>
<protein>
    <submittedName>
        <fullName evidence="1">Uncharacterized protein</fullName>
    </submittedName>
</protein>
<reference evidence="1 2" key="1">
    <citation type="submission" date="2018-05" db="EMBL/GenBank/DDBJ databases">
        <title>Genomic Encyclopedia of Type Strains, Phase IV (KMG-V): Genome sequencing to study the core and pangenomes of soil and plant-associated prokaryotes.</title>
        <authorList>
            <person name="Whitman W."/>
        </authorList>
    </citation>
    <scope>NUCLEOTIDE SEQUENCE [LARGE SCALE GENOMIC DNA]</scope>
    <source>
        <strain evidence="1 2">PNG 92-11</strain>
    </source>
</reference>